<dbReference type="AlphaFoldDB" id="A0A839AK59"/>
<name>A0A839AK59_9HYPH</name>
<proteinExistence type="predicted"/>
<dbReference type="Pfam" id="PF05354">
    <property type="entry name" value="Phage_attach"/>
    <property type="match status" value="1"/>
</dbReference>
<dbReference type="RefSeq" id="WP_182168350.1">
    <property type="nucleotide sequence ID" value="NZ_JACFXV010000069.1"/>
</dbReference>
<accession>A0A839AK59</accession>
<organism evidence="1 2">
    <name type="scientific">Stappia albiluteola</name>
    <dbReference type="NCBI Taxonomy" id="2758565"/>
    <lineage>
        <taxon>Bacteria</taxon>
        <taxon>Pseudomonadati</taxon>
        <taxon>Pseudomonadota</taxon>
        <taxon>Alphaproteobacteria</taxon>
        <taxon>Hyphomicrobiales</taxon>
        <taxon>Stappiaceae</taxon>
        <taxon>Stappia</taxon>
    </lineage>
</organism>
<dbReference type="EMBL" id="JACFXV010000069">
    <property type="protein sequence ID" value="MBA5779525.1"/>
    <property type="molecule type" value="Genomic_DNA"/>
</dbReference>
<reference evidence="1 2" key="1">
    <citation type="submission" date="2020-07" db="EMBL/GenBank/DDBJ databases">
        <title>Stappia sp., F7233, whole genome shotgun sequencing project.</title>
        <authorList>
            <person name="Jiang S."/>
            <person name="Liu Z.W."/>
            <person name="Du Z.J."/>
        </authorList>
    </citation>
    <scope>NUCLEOTIDE SEQUENCE [LARGE SCALE GENOMIC DNA]</scope>
    <source>
        <strain evidence="1 2">F7233</strain>
    </source>
</reference>
<keyword evidence="2" id="KW-1185">Reference proteome</keyword>
<evidence type="ECO:0000313" key="1">
    <source>
        <dbReference type="EMBL" id="MBA5779525.1"/>
    </source>
</evidence>
<dbReference type="InterPro" id="IPR008018">
    <property type="entry name" value="Phage_tail_attach_FII"/>
</dbReference>
<gene>
    <name evidence="1" type="ORF">H2509_20535</name>
</gene>
<sequence>MDPELAALVVDARFEELGIVGAYTAPGGEPVSVRVFRSRDEDTAAGFGESRPLVRAVTVQVRASEASPAKGGHFDIGGQVMRVEGQPRIEDPARLIWTCQAVPV</sequence>
<dbReference type="Proteomes" id="UP000541109">
    <property type="component" value="Unassembled WGS sequence"/>
</dbReference>
<evidence type="ECO:0000313" key="2">
    <source>
        <dbReference type="Proteomes" id="UP000541109"/>
    </source>
</evidence>
<dbReference type="GO" id="GO:0019068">
    <property type="term" value="P:virion assembly"/>
    <property type="evidence" value="ECO:0007669"/>
    <property type="project" value="InterPro"/>
</dbReference>
<protein>
    <submittedName>
        <fullName evidence="1">Uncharacterized protein</fullName>
    </submittedName>
</protein>
<comment type="caution">
    <text evidence="1">The sequence shown here is derived from an EMBL/GenBank/DDBJ whole genome shotgun (WGS) entry which is preliminary data.</text>
</comment>